<evidence type="ECO:0000256" key="2">
    <source>
        <dbReference type="ARBA" id="ARBA00006432"/>
    </source>
</evidence>
<dbReference type="GO" id="GO:0017000">
    <property type="term" value="P:antibiotic biosynthetic process"/>
    <property type="evidence" value="ECO:0007669"/>
    <property type="project" value="UniProtKB-KW"/>
</dbReference>
<feature type="region of interest" description="Disordered" evidence="7">
    <location>
        <begin position="3740"/>
        <end position="3759"/>
    </location>
</feature>
<dbReference type="FunFam" id="3.40.50.980:FF:000002">
    <property type="entry name" value="Enterobactin synthetase component F"/>
    <property type="match status" value="1"/>
</dbReference>
<evidence type="ECO:0000256" key="6">
    <source>
        <dbReference type="ARBA" id="ARBA00023194"/>
    </source>
</evidence>
<dbReference type="SMART" id="SM00823">
    <property type="entry name" value="PKS_PP"/>
    <property type="match status" value="4"/>
</dbReference>
<evidence type="ECO:0000256" key="1">
    <source>
        <dbReference type="ARBA" id="ARBA00001957"/>
    </source>
</evidence>
<feature type="domain" description="Carrier" evidence="8">
    <location>
        <begin position="953"/>
        <end position="1028"/>
    </location>
</feature>
<dbReference type="FunFam" id="2.30.38.10:FF:000001">
    <property type="entry name" value="Non-ribosomal peptide synthetase PvdI"/>
    <property type="match status" value="4"/>
</dbReference>
<dbReference type="InterPro" id="IPR023213">
    <property type="entry name" value="CAT-like_dom_sf"/>
</dbReference>
<evidence type="ECO:0000256" key="5">
    <source>
        <dbReference type="ARBA" id="ARBA00022737"/>
    </source>
</evidence>
<evidence type="ECO:0000259" key="8">
    <source>
        <dbReference type="PROSITE" id="PS50075"/>
    </source>
</evidence>
<dbReference type="InterPro" id="IPR001242">
    <property type="entry name" value="Condensation_dom"/>
</dbReference>
<dbReference type="InterPro" id="IPR045851">
    <property type="entry name" value="AMP-bd_C_sf"/>
</dbReference>
<dbReference type="NCBIfam" id="TIGR01733">
    <property type="entry name" value="AA-adenyl-dom"/>
    <property type="match status" value="4"/>
</dbReference>
<dbReference type="InterPro" id="IPR006162">
    <property type="entry name" value="Ppantetheine_attach_site"/>
</dbReference>
<dbReference type="GO" id="GO:0003824">
    <property type="term" value="F:catalytic activity"/>
    <property type="evidence" value="ECO:0007669"/>
    <property type="project" value="InterPro"/>
</dbReference>
<dbReference type="InterPro" id="IPR020806">
    <property type="entry name" value="PKS_PP-bd"/>
</dbReference>
<feature type="domain" description="Carrier" evidence="8">
    <location>
        <begin position="4134"/>
        <end position="4208"/>
    </location>
</feature>
<dbReference type="Pfam" id="PF00668">
    <property type="entry name" value="Condensation"/>
    <property type="match status" value="5"/>
</dbReference>
<reference evidence="9" key="2">
    <citation type="submission" date="2020-09" db="EMBL/GenBank/DDBJ databases">
        <authorList>
            <person name="Sun Q."/>
            <person name="Zhou Y."/>
        </authorList>
    </citation>
    <scope>NUCLEOTIDE SEQUENCE</scope>
    <source>
        <strain evidence="9">CGMCC 4.7299</strain>
    </source>
</reference>
<dbReference type="InterPro" id="IPR009081">
    <property type="entry name" value="PP-bd_ACP"/>
</dbReference>
<keyword evidence="10" id="KW-1185">Reference proteome</keyword>
<evidence type="ECO:0000256" key="3">
    <source>
        <dbReference type="ARBA" id="ARBA00022450"/>
    </source>
</evidence>
<dbReference type="PROSITE" id="PS50075">
    <property type="entry name" value="CARRIER"/>
    <property type="match status" value="4"/>
</dbReference>
<feature type="compositionally biased region" description="Basic and acidic residues" evidence="7">
    <location>
        <begin position="3744"/>
        <end position="3759"/>
    </location>
</feature>
<dbReference type="SUPFAM" id="SSF52777">
    <property type="entry name" value="CoA-dependent acyltransferases"/>
    <property type="match status" value="10"/>
</dbReference>
<dbReference type="SUPFAM" id="SSF56801">
    <property type="entry name" value="Acetyl-CoA synthetase-like"/>
    <property type="match status" value="4"/>
</dbReference>
<dbReference type="CDD" id="cd17646">
    <property type="entry name" value="A_NRPS_AB3403-like"/>
    <property type="match status" value="1"/>
</dbReference>
<dbReference type="CDD" id="cd05930">
    <property type="entry name" value="A_NRPS"/>
    <property type="match status" value="2"/>
</dbReference>
<keyword evidence="3" id="KW-0596">Phosphopantetheine</keyword>
<sequence length="4717" mass="504202">MSDSGNTRQTLSAAQREVWIAQQLRPGDALYNCAVYFVLSGALDVGRLEQAVGAAVRETEALRMRFGETDGEPWQRPVAAGGALERADFRGAPDPQAAALAWMRARVEEPFPLDSGPCFAHTLLTVAPDQHLLLFRYHHIVLDGWGQTLHCRRIGEHYTALSEGREPAPAGFGTLAGLLAEDDAYQTSARRDRDHDHWLTALAAAPQATALTDRNAEPGHADLRVTTWLPEDVSAGLRTMAERHGTRWPAALTAAVAVYANALTSSRELVFAVPFAARTTRLATTTPGMLANELPVPLTVDPGGSFTALLVDVAARMLAAAGHQRYRGADLRREVPAPTGPVINLVTFDQEVHFAGQRVVARQLSTGRVRDLAVHAYATANGTGGVRIDVDGNPALYRTADLVAHRDRIIGLLTRLLADPAAPVGRAGILDAGERELVLRTWNDTARELPSASLPGLFGAQARRTPGRDALRCRGVTLTYAGLDAAANRLAHRLVERGVGPETFVGVVLPRTEDLIVSLLAVSKAGGAYVPVDPAHPVEWTRARLADAGAALVLTDQAGASRLGLSADRVLPLDAPEELRRRERLPQGPPGDDRIRPGNAAYMIFTSGSTGRPKGVVVAHASLGAYLQRARTAYPADGVTLSHSPISFDLTVTTLFTPLVSGGCVQLAELAAEALTEIARPTLLKATPSHLDMLEALPDEASPSECLILGGEALSGSALARWRRRHPGVTVVNAYGPTEATVNCLEHRLEPADPVGPGPVPIGRPFWNTRAYVLDGALRPQPAGVVGELYIAGSGLARGYHGRPHLTAERFVAEPFGPSGSRMYRTGDLARWTADGLLEFAGRADVQVKIRGHRIEPGEVESAARALPAVAAAAAVAREDHPGDRRLVAYVVPAPGALIEEASVRRELARRLPEYLVPQHVVVLAALPLTGNGKLDHRALPAPEAASRPAGRAPRNPVEEILCALVAEVLGLPRIGIDDNVLDLGGHSLLAARIAARARAALGAAVSVRQVLEAPTVAELAVLCTGPASGRELTPLIATSPADRVPASFAQHRWWFLERIDGATATYNIPVALRLTGPLQPEALAAALDDVVTRHDTLRTVFTSEDGDLFQVVLPPRQDGTALRLAEVPAGGLDAALQAEIVHRFDLSAEPPLRACLFATDDDVHVLVIVVHHVAGDGWSMDRLVRDLATAYAARRANAEPAWAPLPVRYADFARWQRAQLGSEDDPDSELARQLAYWRSALNGLPDDLRLPTDRPLPAVASRRGRRLEYTIPASLHAEVARLAADTRTTVFMVVQAAFAALLTRLGCGTDVPIGSPVAGRGADAVEEIVGVFVNTVVLRTDTSGECTFAELLDRVRTTDLAAYAHQDVPFERLVDLLRPDRSLARHPLFQVMLSYQNTFRQDGIAAAAAGLTGLDVQLIETDTGGAEFYLSIDLGETFAPDGSASGMTGGIRYSEDILDPDTAASIGVRLTRMLAAMTADPHRRFTDVDLMEDRERELLAEVNRTDRQVTPRTWPQMFAEQVARTPAAVAVEEGNEELSYRALSERAERFAARLSARRIGPEDRVVLALPRSIDLVVAIIATMRAGAAFVPVDVSQPPARIRAIIDRCAPAVVVASGDVPWPSDGVPHLTLGGAEDAGPDGGPSATPAPRVDHPAYVIFTSGSTGEPKGVVVSHRGLAALVATQVDAFAVTPGSRVLQFASPSFDAAVSELSMALLSGATLVLPPEDRRTPGAELQELLAEKRITHVTLPPSALSVMSPSEVPSDLTVVVAGEACGAGIAARWAARMPLFNAYGPTETTVEATLARVAPDEPGRVPIGAPAVGTRVYVLDHRLRAVPVGVPGELYVAGVGLARGYLDRPGLTAERFAACPFGPPGARMYRTGDLARWRRDGHLEFLGRTDDQVKLRGYRIELGEVEAALATCADVRQCAVLLDGPTPDTQRLVGYVAGGPDDTALRAHLSARLPGYMVPALFVRLEALPVNLAGKVDRHRLPAAEASAVGAGRAPRDPREQLLCGLFSGVLGRPAVGVDDNFFDLGGHSLLGTALIARIRTAFGVELTMRQLFETPTVAGLCDVLAARAHTARPPVRAVARPARLPLSHGQRRLWFLHQLEGPGPLYNIPLTLRVSGRLDVPALRSALGDTIDRHEALRTVVQEDVDGPYQVIRPTGTPVELTVTEVGDEDLHDLLREAARSGFDLGERIPLRAHLFVPGPDRCVLLLVLHHIAGDGATVPVLLRDLATAYAARRDGRTPGWNPPAVQYADFALWQRDLLGDEDDESSLAARQLDHWRTTLAGLPVELDLPRDRPRPSQGGQRGGRVSFEVPAELHRRLHQVTRDHAVSVFMVMQAALAITLARFGAGNDVPIGAPVAGRSDRAVEEVAGLFLNTVVLRTDLSGNPTFAELLARTRETDLAAYANADLPFERLVEVLSPERALGRHPLFQVMLVADNTDQAATAEAAGRLLDGTVTVEATDLGIAKFDLLFGFDEQWSTDGAPAGMRAVVQFSADMFDRGTAEALAAGLLRVLGDALAEPGAPLRTVQVLDPAQRERVLHAWNDTGRPLPTATLTDLIETQVRATPHAPAVIAEGMTLTYAELDERAERLAARLAARGVRPEGTVAVAVHRSAELVVALVAVLKAGGAYLPLDPDDPVDRLSDLLDAAAPTLLLTTAAAAGRLPEHHTPRLMVGDGEAPSSARVRPRPEHPAYVIYTSGSTGRPKGVVVTHEGIVNRLRWMQAEYGLTTADRVLHKTPATFDVSVWELFWPLVTGAVLVTARPEGHRDPAYLAETIRAAGITTAHFVPSMLRAFLAEPAAAGCTSLRRVISSGEALTTDLRDRFRALLPATLHNLYGPTEASVDVSHHACGDGEPASASVPIGLPVWNTRLYVLDKDLLPVPVGVAGELYLAGVQLARGYLNAPALTADRFVACPFGAHGERMYRTGDVVRRRADGELVYLGRADDQVKIRGVRIEPAEVEARLVTHPQVERAVVLARPGPGGETRLVGYLVPAPGAAPTSESVRAHALAHLPGQFVPSAFVVLDEIPVTANGKVDHRRLPDPEPGAADAGRPPRTADEELLCALFAEVLGVDRVAADADFFALGGHSLLVTRLVARIRRVLGVEVAIRQVFEAPTVTRLCALMHGTEAARPPVTPVQPRPSRIPLSSAQRRLWFVHHLQGPSAAYHIVGALHLTGTVDVPALADAVRDVAGRHEPLRTVLRSDQQGPYQVVLDGTAAPALRTLPVTAAGLDAALRDAACQPFDMAADAPLRVTLLTVTDAPPGAPEHVLLLVVHHVAADGMSLAPLTGDLVTAYAARHAGRPPQWPVLSVTYADYALWEQRRLRAADDPGSPEGRRLSYWIGALAGLPEELALPFDRPRSADSTPDGAEIEFDVPAEVHAMLTKVAGDTGTSLFMVVHAAVAAVLHRLGAGTDIPIGTPVAGRLDEELEPLVGLFVNSLVLRTDLGGNPSFRTLLTRVRETDLAAYAHQEVPFDRLVDALNPERSLARHPLFQVMLTVDSSERSAAFDAAGRLPGLTVRPLRVPTGTARFDLSFGLVARRRPGGAAGGLRGVLSYRADLFSRETAESIAQCTRRLLAEAAADPGRRVGDLDLVAPDERHRILNEWNDTGRPAADGPVSELFEAQVRRTPDDIAVVAEGVRFTFDELNRRANRLARRLVTAGVGPERVVALALPRTAELMVAVLAVLKAGGAYVFLDARLPAERIRFMVHDARPTVVLADDAGAAVDSGVPRLRTDDTGAHPTRDTDLHDQERLTPLRPEHPAYLIYTSGSTGEPKSVVVPHRAVRAFCAGLPAALDHPLLWGPPHTTALTSGFSFDAVVKQLALMFHGTALHLVPDRLNRDAVGLIRYLRDHRIDSFNCTPAHLAVLVEAGLFDDGADRPGAVLVGGEEIGPASWARWSRLPGVAVYNHYGPTECTVNTLIAPVTGAHPVIGRPLPGVRVYVLDAALRPVPVGMAGELYVAGSGLSRGYLNHPAMTAGRFVACPYGAHGERMYRTGDLGRWRADGTLTFLGRTDDQAKIRGFRIEPGEIEAVLLRHPGVAHAAVRVREDRPGDRRLVAYAVPADGVAPGAAQLREHLARSLPGYMVPTAFVVLPALPLTANGKLDHRALPTPDYGSTPGGRGPANGREELLCGLFCEVLGLSEVGVDDEFFALGGDSIMSIQLVSRARRAGLRVSVRDVYEHKTVARLAALEGSSGGPPDDAGEPVDDGVGAVPLTPVMHRFAERAGAARHFAQSQLLRAPAGLSEADLTTALQAVLDRHDMLRARLRVGPAGWQLWTTRPGSVPAGDCLHRVDAAGLGEDDCRALLAREGAAIRCHLDPAAGAVLRALWLDRGERETGLLLLVAHHLVVDGVSWRILVTDLSEAVAAVAAGGAPAPAPTGTSFRGWATRLAAVTERPDWVRQLPHWREVLTSPDTPLGERPLDPARDTNATAGSVTLTLPTAATAAVLGASAARYRVGVNDVLLAAFASAVVNWRRRRGQRADDVLLDLEGHGRAEDAVGRADLSRTVGWFTAVYPVRLTPGKHDPDSLRAGGPDAGRVLKRVKEQLRRCPDGGIGFGLLRYLNLATADELRALPAPQIGFNYLGRYAVDDGTGWTLMAGLDTGADQAPEVPLAHVVDVDAAVADTPDGPLLRARWTWAGDLLDEASVRELAEDWFAALDGLARHVREPQAGGLTPSDVGLTAIAQGEIEEFEDELRAEWEPLQ</sequence>
<dbReference type="GO" id="GO:0005829">
    <property type="term" value="C:cytosol"/>
    <property type="evidence" value="ECO:0007669"/>
    <property type="project" value="TreeGrafter"/>
</dbReference>
<dbReference type="FunFam" id="1.10.1200.10:FF:000005">
    <property type="entry name" value="Nonribosomal peptide synthetase 1"/>
    <property type="match status" value="2"/>
</dbReference>
<organism evidence="9 10">
    <name type="scientific">Mangrovihabitans endophyticus</name>
    <dbReference type="NCBI Taxonomy" id="1751298"/>
    <lineage>
        <taxon>Bacteria</taxon>
        <taxon>Bacillati</taxon>
        <taxon>Actinomycetota</taxon>
        <taxon>Actinomycetes</taxon>
        <taxon>Micromonosporales</taxon>
        <taxon>Micromonosporaceae</taxon>
        <taxon>Mangrovihabitans</taxon>
    </lineage>
</organism>
<dbReference type="PANTHER" id="PTHR45527">
    <property type="entry name" value="NONRIBOSOMAL PEPTIDE SYNTHETASE"/>
    <property type="match status" value="1"/>
</dbReference>
<dbReference type="Gene3D" id="3.40.50.12780">
    <property type="entry name" value="N-terminal domain of ligase-like"/>
    <property type="match status" value="1"/>
</dbReference>
<dbReference type="InterPro" id="IPR020845">
    <property type="entry name" value="AMP-binding_CS"/>
</dbReference>
<dbReference type="CDD" id="cd19540">
    <property type="entry name" value="LCL_NRPS-like"/>
    <property type="match status" value="3"/>
</dbReference>
<feature type="region of interest" description="Disordered" evidence="7">
    <location>
        <begin position="2299"/>
        <end position="2318"/>
    </location>
</feature>
<feature type="region of interest" description="Disordered" evidence="7">
    <location>
        <begin position="3045"/>
        <end position="3065"/>
    </location>
</feature>
<feature type="domain" description="Carrier" evidence="8">
    <location>
        <begin position="3064"/>
        <end position="3139"/>
    </location>
</feature>
<keyword evidence="4" id="KW-0597">Phosphoprotein</keyword>
<dbReference type="InterPro" id="IPR036736">
    <property type="entry name" value="ACP-like_sf"/>
</dbReference>
<evidence type="ECO:0000313" key="10">
    <source>
        <dbReference type="Proteomes" id="UP000656042"/>
    </source>
</evidence>
<dbReference type="NCBIfam" id="TIGR01720">
    <property type="entry name" value="NRPS-para261"/>
    <property type="match status" value="1"/>
</dbReference>
<dbReference type="SUPFAM" id="SSF47336">
    <property type="entry name" value="ACP-like"/>
    <property type="match status" value="4"/>
</dbReference>
<dbReference type="Gene3D" id="2.30.38.10">
    <property type="entry name" value="Luciferase, Domain 3"/>
    <property type="match status" value="3"/>
</dbReference>
<dbReference type="Gene3D" id="3.40.50.980">
    <property type="match status" value="6"/>
</dbReference>
<dbReference type="Gene3D" id="3.30.559.10">
    <property type="entry name" value="Chloramphenicol acetyltransferase-like domain"/>
    <property type="match status" value="5"/>
</dbReference>
<dbReference type="InterPro" id="IPR025110">
    <property type="entry name" value="AMP-bd_C"/>
</dbReference>
<dbReference type="NCBIfam" id="NF003417">
    <property type="entry name" value="PRK04813.1"/>
    <property type="match status" value="4"/>
</dbReference>
<comment type="similarity">
    <text evidence="2">Belongs to the ATP-dependent AMP-binding enzyme family.</text>
</comment>
<dbReference type="InterPro" id="IPR010071">
    <property type="entry name" value="AA_adenyl_dom"/>
</dbReference>
<dbReference type="Proteomes" id="UP000656042">
    <property type="component" value="Unassembled WGS sequence"/>
</dbReference>
<dbReference type="PROSITE" id="PS00455">
    <property type="entry name" value="AMP_BINDING"/>
    <property type="match status" value="4"/>
</dbReference>
<dbReference type="FunFam" id="3.40.50.12780:FF:000012">
    <property type="entry name" value="Non-ribosomal peptide synthetase"/>
    <property type="match status" value="2"/>
</dbReference>
<dbReference type="GO" id="GO:0031177">
    <property type="term" value="F:phosphopantetheine binding"/>
    <property type="evidence" value="ECO:0007669"/>
    <property type="project" value="InterPro"/>
</dbReference>
<comment type="cofactor">
    <cofactor evidence="1">
        <name>pantetheine 4'-phosphate</name>
        <dbReference type="ChEBI" id="CHEBI:47942"/>
    </cofactor>
</comment>
<dbReference type="Gene3D" id="3.30.300.30">
    <property type="match status" value="4"/>
</dbReference>
<dbReference type="Gene3D" id="1.10.1200.10">
    <property type="entry name" value="ACP-like"/>
    <property type="match status" value="4"/>
</dbReference>
<dbReference type="InterPro" id="IPR042099">
    <property type="entry name" value="ANL_N_sf"/>
</dbReference>
<dbReference type="FunFam" id="1.10.1200.10:FF:000016">
    <property type="entry name" value="Non-ribosomal peptide synthase"/>
    <property type="match status" value="2"/>
</dbReference>
<dbReference type="FunFam" id="3.40.50.980:FF:000001">
    <property type="entry name" value="Non-ribosomal peptide synthetase"/>
    <property type="match status" value="2"/>
</dbReference>
<dbReference type="PANTHER" id="PTHR45527:SF1">
    <property type="entry name" value="FATTY ACID SYNTHASE"/>
    <property type="match status" value="1"/>
</dbReference>
<dbReference type="PROSITE" id="PS00012">
    <property type="entry name" value="PHOSPHOPANTETHEINE"/>
    <property type="match status" value="4"/>
</dbReference>
<dbReference type="Pfam" id="PF00550">
    <property type="entry name" value="PP-binding"/>
    <property type="match status" value="4"/>
</dbReference>
<feature type="region of interest" description="Disordered" evidence="7">
    <location>
        <begin position="577"/>
        <end position="596"/>
    </location>
</feature>
<evidence type="ECO:0000256" key="7">
    <source>
        <dbReference type="SAM" id="MobiDB-lite"/>
    </source>
</evidence>
<dbReference type="GO" id="GO:0044550">
    <property type="term" value="P:secondary metabolite biosynthetic process"/>
    <property type="evidence" value="ECO:0007669"/>
    <property type="project" value="UniProtKB-ARBA"/>
</dbReference>
<keyword evidence="6" id="KW-0045">Antibiotic biosynthesis</keyword>
<dbReference type="GO" id="GO:0008610">
    <property type="term" value="P:lipid biosynthetic process"/>
    <property type="evidence" value="ECO:0007669"/>
    <property type="project" value="UniProtKB-ARBA"/>
</dbReference>
<accession>A0A8J3BS33</accession>
<evidence type="ECO:0000313" key="9">
    <source>
        <dbReference type="EMBL" id="GGK73121.1"/>
    </source>
</evidence>
<protein>
    <submittedName>
        <fullName evidence="9">Non-ribosomal peptide synthetase</fullName>
    </submittedName>
</protein>
<feature type="domain" description="Carrier" evidence="8">
    <location>
        <begin position="2005"/>
        <end position="2080"/>
    </location>
</feature>
<dbReference type="Pfam" id="PF00501">
    <property type="entry name" value="AMP-binding"/>
    <property type="match status" value="4"/>
</dbReference>
<dbReference type="InterPro" id="IPR000873">
    <property type="entry name" value="AMP-dep_synth/lig_dom"/>
</dbReference>
<keyword evidence="5" id="KW-0677">Repeat</keyword>
<reference evidence="9" key="1">
    <citation type="journal article" date="2014" name="Int. J. Syst. Evol. Microbiol.">
        <title>Complete genome sequence of Corynebacterium casei LMG S-19264T (=DSM 44701T), isolated from a smear-ripened cheese.</title>
        <authorList>
            <consortium name="US DOE Joint Genome Institute (JGI-PGF)"/>
            <person name="Walter F."/>
            <person name="Albersmeier A."/>
            <person name="Kalinowski J."/>
            <person name="Ruckert C."/>
        </authorList>
    </citation>
    <scope>NUCLEOTIDE SEQUENCE</scope>
    <source>
        <strain evidence="9">CGMCC 4.7299</strain>
    </source>
</reference>
<dbReference type="EMBL" id="BMMX01000001">
    <property type="protein sequence ID" value="GGK73121.1"/>
    <property type="molecule type" value="Genomic_DNA"/>
</dbReference>
<proteinExistence type="inferred from homology"/>
<gene>
    <name evidence="9" type="ORF">GCM10012284_03760</name>
</gene>
<dbReference type="RefSeq" id="WP_189077242.1">
    <property type="nucleotide sequence ID" value="NZ_BMMX01000001.1"/>
</dbReference>
<dbReference type="GO" id="GO:0072330">
    <property type="term" value="P:monocarboxylic acid biosynthetic process"/>
    <property type="evidence" value="ECO:0007669"/>
    <property type="project" value="UniProtKB-ARBA"/>
</dbReference>
<dbReference type="FunFam" id="3.30.300.30:FF:000010">
    <property type="entry name" value="Enterobactin synthetase component F"/>
    <property type="match status" value="2"/>
</dbReference>
<comment type="caution">
    <text evidence="9">The sequence shown here is derived from an EMBL/GenBank/DDBJ whole genome shotgun (WGS) entry which is preliminary data.</text>
</comment>
<dbReference type="InterPro" id="IPR010060">
    <property type="entry name" value="NRPS_synth"/>
</dbReference>
<dbReference type="Pfam" id="PF13193">
    <property type="entry name" value="AMP-binding_C"/>
    <property type="match status" value="4"/>
</dbReference>
<dbReference type="Gene3D" id="3.30.559.30">
    <property type="entry name" value="Nonribosomal peptide synthetase, condensation domain"/>
    <property type="match status" value="5"/>
</dbReference>
<dbReference type="GO" id="GO:0043041">
    <property type="term" value="P:amino acid activation for nonribosomal peptide biosynthetic process"/>
    <property type="evidence" value="ECO:0007669"/>
    <property type="project" value="TreeGrafter"/>
</dbReference>
<evidence type="ECO:0000256" key="4">
    <source>
        <dbReference type="ARBA" id="ARBA00022553"/>
    </source>
</evidence>
<name>A0A8J3BS33_9ACTN</name>